<feature type="domain" description="Tyrosine-protein kinase G-rich" evidence="3">
    <location>
        <begin position="363"/>
        <end position="442"/>
    </location>
</feature>
<dbReference type="InterPro" id="IPR014345">
    <property type="entry name" value="XrtA_polysacc_chain"/>
</dbReference>
<dbReference type="NCBIfam" id="TIGR03007">
    <property type="entry name" value="pepcterm_ChnLen"/>
    <property type="match status" value="1"/>
</dbReference>
<dbReference type="GO" id="GO:0004713">
    <property type="term" value="F:protein tyrosine kinase activity"/>
    <property type="evidence" value="ECO:0007669"/>
    <property type="project" value="TreeGrafter"/>
</dbReference>
<proteinExistence type="predicted"/>
<accession>A0A3B0ZKH0</accession>
<dbReference type="PANTHER" id="PTHR32309:SF13">
    <property type="entry name" value="FERRIC ENTEROBACTIN TRANSPORT PROTEIN FEPE"/>
    <property type="match status" value="1"/>
</dbReference>
<keyword evidence="2" id="KW-0472">Membrane</keyword>
<dbReference type="PANTHER" id="PTHR32309">
    <property type="entry name" value="TYROSINE-PROTEIN KINASE"/>
    <property type="match status" value="1"/>
</dbReference>
<keyword evidence="1" id="KW-0175">Coiled coil</keyword>
<evidence type="ECO:0000256" key="1">
    <source>
        <dbReference type="SAM" id="Coils"/>
    </source>
</evidence>
<dbReference type="InterPro" id="IPR032807">
    <property type="entry name" value="GNVR"/>
</dbReference>
<dbReference type="EMBL" id="UOFO01000131">
    <property type="protein sequence ID" value="VAW87797.1"/>
    <property type="molecule type" value="Genomic_DNA"/>
</dbReference>
<reference evidence="4" key="1">
    <citation type="submission" date="2018-06" db="EMBL/GenBank/DDBJ databases">
        <authorList>
            <person name="Zhirakovskaya E."/>
        </authorList>
    </citation>
    <scope>NUCLEOTIDE SEQUENCE</scope>
</reference>
<protein>
    <submittedName>
        <fullName evidence="4">Lipopolysaccharide biosynthesis chain length determinant protein</fullName>
    </submittedName>
</protein>
<dbReference type="InterPro" id="IPR050445">
    <property type="entry name" value="Bact_polysacc_biosynth/exp"/>
</dbReference>
<dbReference type="GO" id="GO:0005886">
    <property type="term" value="C:plasma membrane"/>
    <property type="evidence" value="ECO:0007669"/>
    <property type="project" value="TreeGrafter"/>
</dbReference>
<feature type="transmembrane region" description="Helical" evidence="2">
    <location>
        <begin position="487"/>
        <end position="506"/>
    </location>
</feature>
<dbReference type="Pfam" id="PF13807">
    <property type="entry name" value="GNVR"/>
    <property type="match status" value="1"/>
</dbReference>
<feature type="transmembrane region" description="Helical" evidence="2">
    <location>
        <begin position="424"/>
        <end position="445"/>
    </location>
</feature>
<gene>
    <name evidence="4" type="ORF">MNBD_GAMMA16-248</name>
</gene>
<keyword evidence="2" id="KW-1133">Transmembrane helix</keyword>
<feature type="transmembrane region" description="Helical" evidence="2">
    <location>
        <begin position="20"/>
        <end position="39"/>
    </location>
</feature>
<sequence length="511" mass="58290">MQQINIPIREIKKAWHWRGLAIAVALLVSIMGWSAIYFVPDTYSVEARVYLDTQSMLKPVLKGLAVDSDVREEVAKTTKATLLSRPNLEKLMRETDMGLAAKTATEFDFLRKKLAKNIQVSGGRQNIYAISYINEDPVLAHKVVETLLALFIENTLGSMHKDTSMTENFLDRQIIQYEGKLRIAEEQLKEFKRNNVGFMPTETGGYYVRYQQELELLQKAQLSYAEIERKRDKLKQQMNDVPSLLRSTANLQGVESSLNTRINALEVELDKLLLQYTDKHPDVRYARGALAELEQQKKKQIQKMGDKIRQGSEVSINNPVYQELKISLSKIEAELSALVARVHAYQKRVDDLKQDVDTVPQVEAELARLNRDYFINKKNYESLVSRREATIISREAEQSVDAVQFKIIDPPRLPLRPDSPNRPLLVTLALAVGLGIGVGLAWLMTLIRPMIKDEAELAVITGLPVLGEVTFLETVQQRKISLWKATFFYFSLSLLLVMYCGIELILKFKLF</sequence>
<organism evidence="4">
    <name type="scientific">hydrothermal vent metagenome</name>
    <dbReference type="NCBI Taxonomy" id="652676"/>
    <lineage>
        <taxon>unclassified sequences</taxon>
        <taxon>metagenomes</taxon>
        <taxon>ecological metagenomes</taxon>
    </lineage>
</organism>
<keyword evidence="2" id="KW-0812">Transmembrane</keyword>
<feature type="coiled-coil region" evidence="1">
    <location>
        <begin position="174"/>
        <end position="355"/>
    </location>
</feature>
<name>A0A3B0ZKH0_9ZZZZ</name>
<dbReference type="AlphaFoldDB" id="A0A3B0ZKH0"/>
<evidence type="ECO:0000259" key="3">
    <source>
        <dbReference type="Pfam" id="PF13807"/>
    </source>
</evidence>
<evidence type="ECO:0000313" key="4">
    <source>
        <dbReference type="EMBL" id="VAW87797.1"/>
    </source>
</evidence>
<evidence type="ECO:0000256" key="2">
    <source>
        <dbReference type="SAM" id="Phobius"/>
    </source>
</evidence>